<evidence type="ECO:0000313" key="3">
    <source>
        <dbReference type="Proteomes" id="UP001142393"/>
    </source>
</evidence>
<keyword evidence="3" id="KW-1185">Reference proteome</keyword>
<dbReference type="GO" id="GO:0004103">
    <property type="term" value="F:choline kinase activity"/>
    <property type="evidence" value="ECO:0007669"/>
    <property type="project" value="TreeGrafter"/>
</dbReference>
<gene>
    <name evidence="2" type="ORF">DFH05DRAFT_1465616</name>
</gene>
<reference evidence="2 3" key="1">
    <citation type="journal article" date="2023" name="Proc. Natl. Acad. Sci. U.S.A.">
        <title>A global phylogenomic analysis of the shiitake genus Lentinula.</title>
        <authorList>
            <person name="Sierra-Patev S."/>
            <person name="Min B."/>
            <person name="Naranjo-Ortiz M."/>
            <person name="Looney B."/>
            <person name="Konkel Z."/>
            <person name="Slot J.C."/>
            <person name="Sakamoto Y."/>
            <person name="Steenwyk J.L."/>
            <person name="Rokas A."/>
            <person name="Carro J."/>
            <person name="Camarero S."/>
            <person name="Ferreira P."/>
            <person name="Molpeceres G."/>
            <person name="Ruiz-Duenas F.J."/>
            <person name="Serrano A."/>
            <person name="Henrissat B."/>
            <person name="Drula E."/>
            <person name="Hughes K.W."/>
            <person name="Mata J.L."/>
            <person name="Ishikawa N.K."/>
            <person name="Vargas-Isla R."/>
            <person name="Ushijima S."/>
            <person name="Smith C.A."/>
            <person name="Donoghue J."/>
            <person name="Ahrendt S."/>
            <person name="Andreopoulos W."/>
            <person name="He G."/>
            <person name="LaButti K."/>
            <person name="Lipzen A."/>
            <person name="Ng V."/>
            <person name="Riley R."/>
            <person name="Sandor L."/>
            <person name="Barry K."/>
            <person name="Martinez A.T."/>
            <person name="Xiao Y."/>
            <person name="Gibbons J.G."/>
            <person name="Terashima K."/>
            <person name="Grigoriev I.V."/>
            <person name="Hibbett D."/>
        </authorList>
    </citation>
    <scope>NUCLEOTIDE SEQUENCE [LARGE SCALE GENOMIC DNA]</scope>
    <source>
        <strain evidence="2 3">TFB7810</strain>
    </source>
</reference>
<dbReference type="Proteomes" id="UP001142393">
    <property type="component" value="Unassembled WGS sequence"/>
</dbReference>
<dbReference type="GO" id="GO:0004305">
    <property type="term" value="F:ethanolamine kinase activity"/>
    <property type="evidence" value="ECO:0007669"/>
    <property type="project" value="TreeGrafter"/>
</dbReference>
<comment type="similarity">
    <text evidence="1">Belongs to the choline/ethanolamine kinase family.</text>
</comment>
<dbReference type="PANTHER" id="PTHR22603">
    <property type="entry name" value="CHOLINE/ETHANOALAMINE KINASE"/>
    <property type="match status" value="1"/>
</dbReference>
<dbReference type="PANTHER" id="PTHR22603:SF93">
    <property type="entry name" value="RE24176P"/>
    <property type="match status" value="1"/>
</dbReference>
<sequence length="467" mass="52668">MLARAFLRSSRPSLLSLTVIMTKVSPVVTPSLSSTHALETPSNIRRVSTSSVQSLVGVIASAASSVSSIPFSGEPEVVKAEGLRHASIFLDARQYKKASFLVQLLECIRTLKIPSWGSKITAEELMIHRVSGSLTNAVFFVSCPSIKEVPTILLRIYGPSSGSLISRPRELHTLHILSSRYNLGPKVYGTFENGRMEEYFPSKTLTAEDMRDPQISRWIGARMAELHSVPVDVIEETSSENGGEGNGWQLGAKKNVRSWLSPAKDVLMHPNIPQSVRDEFDLDRFRQQWERYLAWLSNVDDIHNGSGRVFAHNDTQYGNLLRLEGVEVRAPHRQLIVVDFEYASPNPASFDIANHFLEWTYNYHTSTPHLPDECRYPTPQERENFYQSYLEHTGHSSGDQLSQQVKSLEDQVRYWTPACHAMWCMWGIVQATDDVISDVTEPEFDYVGYSRFRMAAFRRCIAALGII</sequence>
<evidence type="ECO:0000313" key="2">
    <source>
        <dbReference type="EMBL" id="KAJ3750030.1"/>
    </source>
</evidence>
<dbReference type="GO" id="GO:0006646">
    <property type="term" value="P:phosphatidylethanolamine biosynthetic process"/>
    <property type="evidence" value="ECO:0007669"/>
    <property type="project" value="TreeGrafter"/>
</dbReference>
<dbReference type="Pfam" id="PF01633">
    <property type="entry name" value="Choline_kinase"/>
    <property type="match status" value="1"/>
</dbReference>
<dbReference type="AlphaFoldDB" id="A0A9W8P9X3"/>
<dbReference type="GO" id="GO:0005737">
    <property type="term" value="C:cytoplasm"/>
    <property type="evidence" value="ECO:0007669"/>
    <property type="project" value="TreeGrafter"/>
</dbReference>
<name>A0A9W8P9X3_9AGAR</name>
<accession>A0A9W8P9X3</accession>
<dbReference type="CDD" id="cd05157">
    <property type="entry name" value="ETNK_euk"/>
    <property type="match status" value="1"/>
</dbReference>
<dbReference type="InterPro" id="IPR011009">
    <property type="entry name" value="Kinase-like_dom_sf"/>
</dbReference>
<organism evidence="2 3">
    <name type="scientific">Lentinula detonsa</name>
    <dbReference type="NCBI Taxonomy" id="2804962"/>
    <lineage>
        <taxon>Eukaryota</taxon>
        <taxon>Fungi</taxon>
        <taxon>Dikarya</taxon>
        <taxon>Basidiomycota</taxon>
        <taxon>Agaricomycotina</taxon>
        <taxon>Agaricomycetes</taxon>
        <taxon>Agaricomycetidae</taxon>
        <taxon>Agaricales</taxon>
        <taxon>Marasmiineae</taxon>
        <taxon>Omphalotaceae</taxon>
        <taxon>Lentinula</taxon>
    </lineage>
</organism>
<protein>
    <submittedName>
        <fullName evidence="2">Choline kinase, cytoplasm</fullName>
    </submittedName>
</protein>
<dbReference type="Gene3D" id="3.90.1200.10">
    <property type="match status" value="1"/>
</dbReference>
<keyword evidence="2" id="KW-0418">Kinase</keyword>
<dbReference type="EMBL" id="JANVFU010000001">
    <property type="protein sequence ID" value="KAJ3750030.1"/>
    <property type="molecule type" value="Genomic_DNA"/>
</dbReference>
<evidence type="ECO:0000256" key="1">
    <source>
        <dbReference type="ARBA" id="ARBA00038211"/>
    </source>
</evidence>
<dbReference type="Gene3D" id="3.30.200.20">
    <property type="entry name" value="Phosphorylase Kinase, domain 1"/>
    <property type="match status" value="1"/>
</dbReference>
<dbReference type="SUPFAM" id="SSF56112">
    <property type="entry name" value="Protein kinase-like (PK-like)"/>
    <property type="match status" value="1"/>
</dbReference>
<proteinExistence type="inferred from homology"/>
<keyword evidence="2" id="KW-0808">Transferase</keyword>
<comment type="caution">
    <text evidence="2">The sequence shown here is derived from an EMBL/GenBank/DDBJ whole genome shotgun (WGS) entry which is preliminary data.</text>
</comment>